<gene>
    <name evidence="2" type="ORF">CKY47_13550</name>
</gene>
<keyword evidence="1" id="KW-0472">Membrane</keyword>
<keyword evidence="3" id="KW-1185">Reference proteome</keyword>
<dbReference type="EMBL" id="NSDM01000005">
    <property type="protein sequence ID" value="MDQ2584987.1"/>
    <property type="molecule type" value="Genomic_DNA"/>
</dbReference>
<comment type="caution">
    <text evidence="2">The sequence shown here is derived from an EMBL/GenBank/DDBJ whole genome shotgun (WGS) entry which is preliminary data.</text>
</comment>
<dbReference type="Proteomes" id="UP001225605">
    <property type="component" value="Unassembled WGS sequence"/>
</dbReference>
<keyword evidence="1" id="KW-0812">Transmembrane</keyword>
<reference evidence="2 3" key="1">
    <citation type="submission" date="2017-06" db="EMBL/GenBank/DDBJ databases">
        <title>Cultured bacterium strain Saccharothrix yanglingensis Hhs.015.</title>
        <authorList>
            <person name="Xia Y."/>
        </authorList>
    </citation>
    <scope>NUCLEOTIDE SEQUENCE [LARGE SCALE GENOMIC DNA]</scope>
    <source>
        <strain evidence="2 3">Hhs.015</strain>
    </source>
</reference>
<protein>
    <recommendedName>
        <fullName evidence="4">DUF3040 domain-containing protein</fullName>
    </recommendedName>
</protein>
<sequence>MDARYVQGQLRGIERRLERSDPRLAALLAGRPVRVPLTHRRCFLAGLVCLGVEFVVLGLLLALPLVFAGLLLLMVGACLHVTRRADRGRDG</sequence>
<proteinExistence type="predicted"/>
<accession>A0ABU0X067</accession>
<dbReference type="Pfam" id="PF11239">
    <property type="entry name" value="DUF3040"/>
    <property type="match status" value="1"/>
</dbReference>
<evidence type="ECO:0008006" key="4">
    <source>
        <dbReference type="Google" id="ProtNLM"/>
    </source>
</evidence>
<evidence type="ECO:0000313" key="2">
    <source>
        <dbReference type="EMBL" id="MDQ2584987.1"/>
    </source>
</evidence>
<evidence type="ECO:0000256" key="1">
    <source>
        <dbReference type="SAM" id="Phobius"/>
    </source>
</evidence>
<evidence type="ECO:0000313" key="3">
    <source>
        <dbReference type="Proteomes" id="UP001225605"/>
    </source>
</evidence>
<dbReference type="InterPro" id="IPR021401">
    <property type="entry name" value="DUF3040"/>
</dbReference>
<name>A0ABU0X067_9PSEU</name>
<feature type="transmembrane region" description="Helical" evidence="1">
    <location>
        <begin position="54"/>
        <end position="79"/>
    </location>
</feature>
<keyword evidence="1" id="KW-1133">Transmembrane helix</keyword>
<organism evidence="2 3">
    <name type="scientific">Saccharothrix yanglingensis</name>
    <dbReference type="NCBI Taxonomy" id="659496"/>
    <lineage>
        <taxon>Bacteria</taxon>
        <taxon>Bacillati</taxon>
        <taxon>Actinomycetota</taxon>
        <taxon>Actinomycetes</taxon>
        <taxon>Pseudonocardiales</taxon>
        <taxon>Pseudonocardiaceae</taxon>
        <taxon>Saccharothrix</taxon>
    </lineage>
</organism>
<dbReference type="RefSeq" id="WP_306746145.1">
    <property type="nucleotide sequence ID" value="NZ_NSDM01000005.1"/>
</dbReference>